<evidence type="ECO:0000313" key="2">
    <source>
        <dbReference type="EMBL" id="AFC21549.1"/>
    </source>
</evidence>
<reference evidence="2 3" key="1">
    <citation type="journal article" date="2014" name="Virology">
        <title>Supersize me: Cronobacter sakazakii phage GAP32.</title>
        <authorList>
            <person name="Abbasifar R."/>
            <person name="Griffiths M.W."/>
            <person name="Sabour P.M."/>
            <person name="Ackermann H.-W."/>
            <person name="Vandersteegen K."/>
            <person name="Lavigne R."/>
            <person name="Noben J.-P."/>
            <person name="Villa A.A."/>
            <person name="Abbasifar A."/>
            <person name="Nash J.H.E."/>
            <person name="Kropinski A.M."/>
        </authorList>
    </citation>
    <scope>NUCLEOTIDE SEQUENCE [LARGE SCALE GENOMIC DNA]</scope>
    <source>
        <strain evidence="2">GAP-32</strain>
    </source>
</reference>
<dbReference type="SUPFAM" id="SSF56300">
    <property type="entry name" value="Metallo-dependent phosphatases"/>
    <property type="match status" value="1"/>
</dbReference>
<name>K4FB14_9CAUD</name>
<dbReference type="OrthoDB" id="9817at10239"/>
<dbReference type="GeneID" id="13993839"/>
<evidence type="ECO:0000313" key="3">
    <source>
        <dbReference type="Proteomes" id="UP000000457"/>
    </source>
</evidence>
<accession>K4FB14</accession>
<dbReference type="PANTHER" id="PTHR37844:SF2">
    <property type="entry name" value="SER_THR PROTEIN PHOSPHATASE SUPERFAMILY (AFU_ORTHOLOGUE AFUA_1G14840)"/>
    <property type="match status" value="1"/>
</dbReference>
<gene>
    <name evidence="2" type="ORF">GAP32_101</name>
</gene>
<dbReference type="RefSeq" id="YP_006987204.1">
    <property type="nucleotide sequence ID" value="NC_019401.1"/>
</dbReference>
<dbReference type="InterPro" id="IPR029052">
    <property type="entry name" value="Metallo-depent_PP-like"/>
</dbReference>
<dbReference type="PANTHER" id="PTHR37844">
    <property type="entry name" value="SER/THR PROTEIN PHOSPHATASE SUPERFAMILY (AFU_ORTHOLOGUE AFUA_1G14840)"/>
    <property type="match status" value="1"/>
</dbReference>
<sequence>MKFITFSDTHDSVDFINNVTGNKDAILLLPGDIGEVRRFNKYRNMIEILSSKFKEVLLVPGNHEYYRSNITKTHRVLKELDEEISNFHFLQNDFRIFDDVLILGGTLWTDYDNGNPLTKLHARLGMNDYKCIRHGDPSTYWHHRITPEEIEFFHYETKTFLQKCLDKQREVCQNTKTVIMTHHAPSFNSVDPLYRDDNLNGCYCSNMDYFVDSLGADVWVHGHIHASHDYMIGDTRVICNPRGYTFGVQHENSAFNSTMTFEV</sequence>
<dbReference type="Gene3D" id="3.60.21.10">
    <property type="match status" value="1"/>
</dbReference>
<dbReference type="Pfam" id="PF00149">
    <property type="entry name" value="Metallophos"/>
    <property type="match status" value="1"/>
</dbReference>
<dbReference type="KEGG" id="vg:13993839"/>
<dbReference type="InterPro" id="IPR004843">
    <property type="entry name" value="Calcineurin-like_PHP"/>
</dbReference>
<organism evidence="2 3">
    <name type="scientific">Cronobacter phage vB_CsaM_GAP32</name>
    <dbReference type="NCBI Taxonomy" id="1141136"/>
    <lineage>
        <taxon>Viruses</taxon>
        <taxon>Duplodnaviria</taxon>
        <taxon>Heunggongvirae</taxon>
        <taxon>Uroviricota</taxon>
        <taxon>Caudoviricetes</taxon>
        <taxon>Mimasvirus</taxon>
        <taxon>Mimasvirus GAP32</taxon>
    </lineage>
</organism>
<feature type="domain" description="Calcineurin-like phosphoesterase" evidence="1">
    <location>
        <begin position="1"/>
        <end position="226"/>
    </location>
</feature>
<dbReference type="EMBL" id="JN882285">
    <property type="protein sequence ID" value="AFC21549.1"/>
    <property type="molecule type" value="Genomic_DNA"/>
</dbReference>
<evidence type="ECO:0000259" key="1">
    <source>
        <dbReference type="Pfam" id="PF00149"/>
    </source>
</evidence>
<keyword evidence="3" id="KW-1185">Reference proteome</keyword>
<proteinExistence type="predicted"/>
<dbReference type="GO" id="GO:0016787">
    <property type="term" value="F:hydrolase activity"/>
    <property type="evidence" value="ECO:0007669"/>
    <property type="project" value="InterPro"/>
</dbReference>
<dbReference type="Proteomes" id="UP000000457">
    <property type="component" value="Segment"/>
</dbReference>
<protein>
    <submittedName>
        <fullName evidence="2">Metallophosphoesterase</fullName>
    </submittedName>
</protein>